<protein>
    <recommendedName>
        <fullName evidence="3">Exocyst complex component Sec6</fullName>
    </recommendedName>
</protein>
<gene>
    <name evidence="1" type="ORF">NHX12_020008</name>
</gene>
<dbReference type="OrthoDB" id="190098at2759"/>
<sequence length="747" mass="87873">MQINKLIEMEELEEAHLNLLSLRQEFQEEQCGEVEGSMEQSKKEKDLQLLYRKLRDKVKTIVRDSSSLPSRNKGHLVSVARLVQEEERRDGEPGGLAEPGGWREVWREAVGEGALVIVDGVHLDAPDQNSAWLAVHLGQLGQTIVQDLERVKRDLRGSYPPSFKVFSTYVRSYHRVVAQHLKMLKQQVKELKDILALLNWILNHYQSERIMGSPSLRPEMQSESTELVLDQDFLDQLKDQCCSQVQRVQGLVSSTRTVDVHLENKLIHACVEELVKFPKRFEEALMSSYNSTEDNPLTPTLWAKYLNTSINNFTTLHKHHLHHLHQQLHHTTVSTTYTTSINSSPHYTHHTTVSTTYTTSINSFTTLQQHMEQYRVRCSGPVADFSQEVNSLLERQAHSLEEQYNNDIKLYMRRMMTRKWLTNDEDFQKLSRRVELLSEQCSQMRPPTVQVLVDRLHHHTVKDYISRLMNSSYSCKNRKHEGAARKLREQWWKMNNLFIDMLHYNYTTTTLHHHYNYTTTTLQLHRHYTTTTPTTTTPPLHYNYTATTLQLHHHYTTTTPPLQLHRHYTTPPLHYNTTTTTPPLQLHHHYNYNYTTTLQLHRHYTTTTPPLQLHRHYNYTATTLQLHRHYNYTATTLHRHYNYTTTTTTPPLHYNYTTTTLQLHRHYNYTATTLQLQLHHHYTTTTPPLHYNYTTTTLQLHHHYTTTTPPLHYNYTTTTLQLHRHYTTTTPPLHYNYTTTTTTPPLH</sequence>
<dbReference type="GO" id="GO:0006887">
    <property type="term" value="P:exocytosis"/>
    <property type="evidence" value="ECO:0007669"/>
    <property type="project" value="InterPro"/>
</dbReference>
<dbReference type="PANTHER" id="PTHR21292:SF7">
    <property type="entry name" value="EXOCYST COMPLEX COMPONENT 3-LIKE 2"/>
    <property type="match status" value="1"/>
</dbReference>
<dbReference type="AlphaFoldDB" id="A0A9Q0EUH7"/>
<dbReference type="GO" id="GO:0000149">
    <property type="term" value="F:SNARE binding"/>
    <property type="evidence" value="ECO:0007669"/>
    <property type="project" value="TreeGrafter"/>
</dbReference>
<dbReference type="GO" id="GO:0000145">
    <property type="term" value="C:exocyst"/>
    <property type="evidence" value="ECO:0007669"/>
    <property type="project" value="InterPro"/>
</dbReference>
<evidence type="ECO:0000313" key="1">
    <source>
        <dbReference type="EMBL" id="KAJ3613762.1"/>
    </source>
</evidence>
<dbReference type="PANTHER" id="PTHR21292">
    <property type="entry name" value="EXOCYST COMPLEX COMPONENT SEC6-RELATED"/>
    <property type="match status" value="1"/>
</dbReference>
<evidence type="ECO:0000313" key="2">
    <source>
        <dbReference type="Proteomes" id="UP001148018"/>
    </source>
</evidence>
<name>A0A9Q0EUH7_9TELE</name>
<dbReference type="Pfam" id="PF06046">
    <property type="entry name" value="Sec6"/>
    <property type="match status" value="2"/>
</dbReference>
<dbReference type="Proteomes" id="UP001148018">
    <property type="component" value="Unassembled WGS sequence"/>
</dbReference>
<dbReference type="InterPro" id="IPR010326">
    <property type="entry name" value="EXOC3/Sec6"/>
</dbReference>
<accession>A0A9Q0EUH7</accession>
<evidence type="ECO:0008006" key="3">
    <source>
        <dbReference type="Google" id="ProtNLM"/>
    </source>
</evidence>
<keyword evidence="2" id="KW-1185">Reference proteome</keyword>
<comment type="caution">
    <text evidence="1">The sequence shown here is derived from an EMBL/GenBank/DDBJ whole genome shotgun (WGS) entry which is preliminary data.</text>
</comment>
<organism evidence="1 2">
    <name type="scientific">Muraenolepis orangiensis</name>
    <name type="common">Patagonian moray cod</name>
    <dbReference type="NCBI Taxonomy" id="630683"/>
    <lineage>
        <taxon>Eukaryota</taxon>
        <taxon>Metazoa</taxon>
        <taxon>Chordata</taxon>
        <taxon>Craniata</taxon>
        <taxon>Vertebrata</taxon>
        <taxon>Euteleostomi</taxon>
        <taxon>Actinopterygii</taxon>
        <taxon>Neopterygii</taxon>
        <taxon>Teleostei</taxon>
        <taxon>Neoteleostei</taxon>
        <taxon>Acanthomorphata</taxon>
        <taxon>Zeiogadaria</taxon>
        <taxon>Gadariae</taxon>
        <taxon>Gadiformes</taxon>
        <taxon>Muraenolepidoidei</taxon>
        <taxon>Muraenolepididae</taxon>
        <taxon>Muraenolepis</taxon>
    </lineage>
</organism>
<dbReference type="EMBL" id="JANIIK010000035">
    <property type="protein sequence ID" value="KAJ3613762.1"/>
    <property type="molecule type" value="Genomic_DNA"/>
</dbReference>
<dbReference type="GO" id="GO:0051601">
    <property type="term" value="P:exocyst localization"/>
    <property type="evidence" value="ECO:0007669"/>
    <property type="project" value="TreeGrafter"/>
</dbReference>
<proteinExistence type="predicted"/>
<reference evidence="1" key="1">
    <citation type="submission" date="2022-07" db="EMBL/GenBank/DDBJ databases">
        <title>Chromosome-level genome of Muraenolepis orangiensis.</title>
        <authorList>
            <person name="Kim J."/>
        </authorList>
    </citation>
    <scope>NUCLEOTIDE SEQUENCE</scope>
    <source>
        <strain evidence="1">KU_S4_2022</strain>
        <tissue evidence="1">Muscle</tissue>
    </source>
</reference>